<dbReference type="PANTHER" id="PTHR18919:SF107">
    <property type="entry name" value="ACETYL-COA ACETYLTRANSFERASE, CYTOSOLIC"/>
    <property type="match status" value="1"/>
</dbReference>
<evidence type="ECO:0000259" key="7">
    <source>
        <dbReference type="Pfam" id="PF00108"/>
    </source>
</evidence>
<dbReference type="Pfam" id="PF02803">
    <property type="entry name" value="Thiolase_C"/>
    <property type="match status" value="1"/>
</dbReference>
<dbReference type="AlphaFoldDB" id="A0A1G9ARL4"/>
<comment type="similarity">
    <text evidence="1 6">Belongs to the thiolase-like superfamily. Thiolase family.</text>
</comment>
<evidence type="ECO:0000256" key="5">
    <source>
        <dbReference type="ARBA" id="ARBA00040529"/>
    </source>
</evidence>
<evidence type="ECO:0000256" key="3">
    <source>
        <dbReference type="ARBA" id="ARBA00022679"/>
    </source>
</evidence>
<dbReference type="Pfam" id="PF00108">
    <property type="entry name" value="Thiolase_N"/>
    <property type="match status" value="1"/>
</dbReference>
<protein>
    <recommendedName>
        <fullName evidence="5">Probable acetyl-CoA acetyltransferase</fullName>
        <ecNumber evidence="2">2.3.1.9</ecNumber>
    </recommendedName>
</protein>
<keyword evidence="10" id="KW-1185">Reference proteome</keyword>
<evidence type="ECO:0000313" key="9">
    <source>
        <dbReference type="EMBL" id="SDK29927.1"/>
    </source>
</evidence>
<dbReference type="SUPFAM" id="SSF53901">
    <property type="entry name" value="Thiolase-like"/>
    <property type="match status" value="2"/>
</dbReference>
<organism evidence="9 10">
    <name type="scientific">Actinopolyspora mzabensis</name>
    <dbReference type="NCBI Taxonomy" id="995066"/>
    <lineage>
        <taxon>Bacteria</taxon>
        <taxon>Bacillati</taxon>
        <taxon>Actinomycetota</taxon>
        <taxon>Actinomycetes</taxon>
        <taxon>Actinopolysporales</taxon>
        <taxon>Actinopolysporaceae</taxon>
        <taxon>Actinopolyspora</taxon>
    </lineage>
</organism>
<dbReference type="PANTHER" id="PTHR18919">
    <property type="entry name" value="ACETYL-COA C-ACYLTRANSFERASE"/>
    <property type="match status" value="1"/>
</dbReference>
<sequence>MARAMLLDATRTPFGRYRGELSGIRVDDLAAMPLAELVRRHADRNERPLDPGTIDEVIYGNTNGAGEENRDVARMAVLLAGLPESVPGVTVNRLCGSGCEAFVQAGRAVRTEDAELVVAGGVEGMSRAPFIVPRPERALPDRLEAVSTAVGWRLINPRMNPEWTAPLGLLVERIAAELGVGRAAMDEYALRSHRRAAAAWDAGMHDGFVFPVRGVGGIPMRSDEPLSTELGAAKLAEFPPAFSNDGTVTVGNSAPLGDGSVAALIGSQRQADRLAVTPLGELVGTATVACAPQRFVLASVTAIRKLLDRLELNAEQVDLWEINEAFAALVLAVLRRLPEAPHDRVNVHGGALAYGHPLGASMARVVVDLCRHLNHRGGGLGIAATGVGVGQATAVAVRVQPET</sequence>
<dbReference type="RefSeq" id="WP_092628157.1">
    <property type="nucleotide sequence ID" value="NZ_FNFM01000006.1"/>
</dbReference>
<evidence type="ECO:0000256" key="4">
    <source>
        <dbReference type="ARBA" id="ARBA00023315"/>
    </source>
</evidence>
<dbReference type="InterPro" id="IPR002155">
    <property type="entry name" value="Thiolase"/>
</dbReference>
<dbReference type="EMBL" id="FNFM01000006">
    <property type="protein sequence ID" value="SDK29927.1"/>
    <property type="molecule type" value="Genomic_DNA"/>
</dbReference>
<keyword evidence="3 6" id="KW-0808">Transferase</keyword>
<dbReference type="PIRSF" id="PIRSF000429">
    <property type="entry name" value="Ac-CoA_Ac_transf"/>
    <property type="match status" value="1"/>
</dbReference>
<feature type="domain" description="Thiolase N-terminal" evidence="7">
    <location>
        <begin position="6"/>
        <end position="267"/>
    </location>
</feature>
<evidence type="ECO:0000256" key="2">
    <source>
        <dbReference type="ARBA" id="ARBA00012705"/>
    </source>
</evidence>
<dbReference type="NCBIfam" id="TIGR01930">
    <property type="entry name" value="AcCoA-C-Actrans"/>
    <property type="match status" value="1"/>
</dbReference>
<evidence type="ECO:0000259" key="8">
    <source>
        <dbReference type="Pfam" id="PF02803"/>
    </source>
</evidence>
<accession>A0A1G9ARL4</accession>
<reference evidence="10" key="1">
    <citation type="submission" date="2016-10" db="EMBL/GenBank/DDBJ databases">
        <authorList>
            <person name="Varghese N."/>
            <person name="Submissions S."/>
        </authorList>
    </citation>
    <scope>NUCLEOTIDE SEQUENCE [LARGE SCALE GENOMIC DNA]</scope>
    <source>
        <strain evidence="10">DSM 45460</strain>
    </source>
</reference>
<feature type="domain" description="Thiolase C-terminal" evidence="8">
    <location>
        <begin position="277"/>
        <end position="398"/>
    </location>
</feature>
<name>A0A1G9ARL4_ACTMZ</name>
<dbReference type="Gene3D" id="3.40.47.10">
    <property type="match status" value="1"/>
</dbReference>
<gene>
    <name evidence="9" type="ORF">SAMN04487820_106210</name>
</gene>
<dbReference type="GO" id="GO:0003985">
    <property type="term" value="F:acetyl-CoA C-acetyltransferase activity"/>
    <property type="evidence" value="ECO:0007669"/>
    <property type="project" value="UniProtKB-EC"/>
</dbReference>
<dbReference type="InterPro" id="IPR016039">
    <property type="entry name" value="Thiolase-like"/>
</dbReference>
<proteinExistence type="inferred from homology"/>
<dbReference type="InterPro" id="IPR020617">
    <property type="entry name" value="Thiolase_C"/>
</dbReference>
<dbReference type="EC" id="2.3.1.9" evidence="2"/>
<evidence type="ECO:0000256" key="6">
    <source>
        <dbReference type="RuleBase" id="RU003557"/>
    </source>
</evidence>
<dbReference type="OrthoDB" id="1402717at2"/>
<evidence type="ECO:0000256" key="1">
    <source>
        <dbReference type="ARBA" id="ARBA00010982"/>
    </source>
</evidence>
<dbReference type="Proteomes" id="UP000199213">
    <property type="component" value="Unassembled WGS sequence"/>
</dbReference>
<dbReference type="CDD" id="cd00751">
    <property type="entry name" value="thiolase"/>
    <property type="match status" value="1"/>
</dbReference>
<evidence type="ECO:0000313" key="10">
    <source>
        <dbReference type="Proteomes" id="UP000199213"/>
    </source>
</evidence>
<dbReference type="InterPro" id="IPR020616">
    <property type="entry name" value="Thiolase_N"/>
</dbReference>
<keyword evidence="4 6" id="KW-0012">Acyltransferase</keyword>